<sequence length="82" mass="9276">MALLSLRLASSLVRHLPNTTVQINWPATAIASRKYHVSCSRRSAEISAILEERILGSAPKVNQPLQEKFTIQYLNHFNITIF</sequence>
<evidence type="ECO:0000313" key="2">
    <source>
        <dbReference type="Proteomes" id="UP001430953"/>
    </source>
</evidence>
<protein>
    <submittedName>
        <fullName evidence="1">Uncharacterized protein</fullName>
    </submittedName>
</protein>
<comment type="caution">
    <text evidence="1">The sequence shown here is derived from an EMBL/GenBank/DDBJ whole genome shotgun (WGS) entry which is preliminary data.</text>
</comment>
<keyword evidence="2" id="KW-1185">Reference proteome</keyword>
<name>A0AAW2FBK1_9HYME</name>
<organism evidence="1 2">
    <name type="scientific">Cardiocondyla obscurior</name>
    <dbReference type="NCBI Taxonomy" id="286306"/>
    <lineage>
        <taxon>Eukaryota</taxon>
        <taxon>Metazoa</taxon>
        <taxon>Ecdysozoa</taxon>
        <taxon>Arthropoda</taxon>
        <taxon>Hexapoda</taxon>
        <taxon>Insecta</taxon>
        <taxon>Pterygota</taxon>
        <taxon>Neoptera</taxon>
        <taxon>Endopterygota</taxon>
        <taxon>Hymenoptera</taxon>
        <taxon>Apocrita</taxon>
        <taxon>Aculeata</taxon>
        <taxon>Formicoidea</taxon>
        <taxon>Formicidae</taxon>
        <taxon>Myrmicinae</taxon>
        <taxon>Cardiocondyla</taxon>
    </lineage>
</organism>
<dbReference type="EMBL" id="JADYXP020000012">
    <property type="protein sequence ID" value="KAL0112450.1"/>
    <property type="molecule type" value="Genomic_DNA"/>
</dbReference>
<dbReference type="AlphaFoldDB" id="A0AAW2FBK1"/>
<proteinExistence type="predicted"/>
<evidence type="ECO:0000313" key="1">
    <source>
        <dbReference type="EMBL" id="KAL0112450.1"/>
    </source>
</evidence>
<accession>A0AAW2FBK1</accession>
<reference evidence="1 2" key="1">
    <citation type="submission" date="2023-03" db="EMBL/GenBank/DDBJ databases">
        <title>High recombination rates correlate with genetic variation in Cardiocondyla obscurior ants.</title>
        <authorList>
            <person name="Errbii M."/>
        </authorList>
    </citation>
    <scope>NUCLEOTIDE SEQUENCE [LARGE SCALE GENOMIC DNA]</scope>
    <source>
        <strain evidence="1">Alpha-2009</strain>
        <tissue evidence="1">Whole body</tissue>
    </source>
</reference>
<gene>
    <name evidence="1" type="ORF">PUN28_012051</name>
</gene>
<dbReference type="Proteomes" id="UP001430953">
    <property type="component" value="Unassembled WGS sequence"/>
</dbReference>